<dbReference type="EC" id="2.4.1.-" evidence="5"/>
<dbReference type="EMBL" id="JACHHV010000012">
    <property type="protein sequence ID" value="MBB5887994.1"/>
    <property type="molecule type" value="Genomic_DNA"/>
</dbReference>
<comment type="caution">
    <text evidence="5">The sequence shown here is derived from an EMBL/GenBank/DDBJ whole genome shotgun (WGS) entry which is preliminary data.</text>
</comment>
<evidence type="ECO:0000256" key="2">
    <source>
        <dbReference type="ARBA" id="ARBA00022676"/>
    </source>
</evidence>
<dbReference type="InterPro" id="IPR050834">
    <property type="entry name" value="Glycosyltransf_2"/>
</dbReference>
<evidence type="ECO:0000313" key="6">
    <source>
        <dbReference type="Proteomes" id="UP000562464"/>
    </source>
</evidence>
<feature type="domain" description="Glycosyltransferase 2-like" evidence="4">
    <location>
        <begin position="6"/>
        <end position="112"/>
    </location>
</feature>
<evidence type="ECO:0000256" key="3">
    <source>
        <dbReference type="ARBA" id="ARBA00022679"/>
    </source>
</evidence>
<sequence>MKKIVVIMSAYNGEKYIREQIDSILNQDYTNFYISIRDDGSLDKTNKILNEYKSNNAQIKVEFGENQGYSKSFFDLLKKEEADYYALADQDDIWLANKLSTAISDIQNHERDNLPLLWFSNLDLYDGEMNYIGTPNPDKRNYDLASSLFTCIGPGMSYVINREARDRIINYSTDTIHEHDFWISRVVEATGKVIYNPKSFIKYRRHKSNASQYSKSTSERIKLGLKRLITSDVYKNTKEENILLEERYRYQMNEKNLKILSMYNDHSLKGRLKKVLTKDRLKDNLRNEIIFRLILLLNIL</sequence>
<comment type="similarity">
    <text evidence="1">Belongs to the glycosyltransferase 2 family.</text>
</comment>
<dbReference type="AlphaFoldDB" id="A0A841C6M4"/>
<dbReference type="InterPro" id="IPR029044">
    <property type="entry name" value="Nucleotide-diphossugar_trans"/>
</dbReference>
<keyword evidence="2 5" id="KW-0328">Glycosyltransferase</keyword>
<dbReference type="SUPFAM" id="SSF53448">
    <property type="entry name" value="Nucleotide-diphospho-sugar transferases"/>
    <property type="match status" value="1"/>
</dbReference>
<evidence type="ECO:0000256" key="1">
    <source>
        <dbReference type="ARBA" id="ARBA00006739"/>
    </source>
</evidence>
<accession>A0A841C6M4</accession>
<dbReference type="PANTHER" id="PTHR43685">
    <property type="entry name" value="GLYCOSYLTRANSFERASE"/>
    <property type="match status" value="1"/>
</dbReference>
<dbReference type="Pfam" id="PF00535">
    <property type="entry name" value="Glycos_transf_2"/>
    <property type="match status" value="1"/>
</dbReference>
<evidence type="ECO:0000313" key="5">
    <source>
        <dbReference type="EMBL" id="MBB5887994.1"/>
    </source>
</evidence>
<keyword evidence="6" id="KW-1185">Reference proteome</keyword>
<dbReference type="RefSeq" id="WP_183539637.1">
    <property type="nucleotide sequence ID" value="NZ_JACHHV010000012.1"/>
</dbReference>
<gene>
    <name evidence="5" type="ORF">HNQ37_000884</name>
</gene>
<dbReference type="PANTHER" id="PTHR43685:SF5">
    <property type="entry name" value="GLYCOSYLTRANSFERASE EPSE-RELATED"/>
    <property type="match status" value="1"/>
</dbReference>
<keyword evidence="3 5" id="KW-0808">Transferase</keyword>
<reference evidence="5 6" key="1">
    <citation type="submission" date="2020-08" db="EMBL/GenBank/DDBJ databases">
        <title>Genomic Encyclopedia of Type Strains, Phase IV (KMG-IV): sequencing the most valuable type-strain genomes for metagenomic binning, comparative biology and taxonomic classification.</title>
        <authorList>
            <person name="Goeker M."/>
        </authorList>
    </citation>
    <scope>NUCLEOTIDE SEQUENCE [LARGE SCALE GENOMIC DNA]</scope>
    <source>
        <strain evidence="5 6">DSM 14925</strain>
    </source>
</reference>
<dbReference type="InterPro" id="IPR001173">
    <property type="entry name" value="Glyco_trans_2-like"/>
</dbReference>
<proteinExistence type="inferred from homology"/>
<protein>
    <submittedName>
        <fullName evidence="5">Rhamnosyltransferase</fullName>
        <ecNumber evidence="5">2.4.1.-</ecNumber>
    </submittedName>
</protein>
<name>A0A841C6M4_9LACT</name>
<dbReference type="GO" id="GO:0016757">
    <property type="term" value="F:glycosyltransferase activity"/>
    <property type="evidence" value="ECO:0007669"/>
    <property type="project" value="UniProtKB-KW"/>
</dbReference>
<dbReference type="Proteomes" id="UP000562464">
    <property type="component" value="Unassembled WGS sequence"/>
</dbReference>
<organism evidence="5 6">
    <name type="scientific">Lactovum miscens</name>
    <dbReference type="NCBI Taxonomy" id="190387"/>
    <lineage>
        <taxon>Bacteria</taxon>
        <taxon>Bacillati</taxon>
        <taxon>Bacillota</taxon>
        <taxon>Bacilli</taxon>
        <taxon>Lactobacillales</taxon>
        <taxon>Streptococcaceae</taxon>
        <taxon>Lactovum</taxon>
    </lineage>
</organism>
<evidence type="ECO:0000259" key="4">
    <source>
        <dbReference type="Pfam" id="PF00535"/>
    </source>
</evidence>
<dbReference type="Gene3D" id="3.90.550.10">
    <property type="entry name" value="Spore Coat Polysaccharide Biosynthesis Protein SpsA, Chain A"/>
    <property type="match status" value="1"/>
</dbReference>